<comment type="similarity">
    <text evidence="2">Belongs to the SNF2/RAD54 helicase family.</text>
</comment>
<feature type="domain" description="Helicase ATP-binding" evidence="13">
    <location>
        <begin position="462"/>
        <end position="597"/>
    </location>
</feature>
<dbReference type="PROSITE" id="PS00598">
    <property type="entry name" value="CHROMO_1"/>
    <property type="match status" value="2"/>
</dbReference>
<dbReference type="PROSITE" id="PS51194">
    <property type="entry name" value="HELICASE_CTER"/>
    <property type="match status" value="1"/>
</dbReference>
<protein>
    <recommendedName>
        <fullName evidence="17">P-loop containing nucleoside triphosphate hydrolase protein</fullName>
    </recommendedName>
</protein>
<dbReference type="Gene3D" id="2.40.50.40">
    <property type="match status" value="2"/>
</dbReference>
<dbReference type="STRING" id="106004.A0A1Y2D8Z1"/>
<dbReference type="Proteomes" id="UP000193467">
    <property type="component" value="Unassembled WGS sequence"/>
</dbReference>
<keyword evidence="3" id="KW-0677">Repeat</keyword>
<evidence type="ECO:0000256" key="5">
    <source>
        <dbReference type="ARBA" id="ARBA00022801"/>
    </source>
</evidence>
<organism evidence="15 16">
    <name type="scientific">Leucosporidium creatinivorum</name>
    <dbReference type="NCBI Taxonomy" id="106004"/>
    <lineage>
        <taxon>Eukaryota</taxon>
        <taxon>Fungi</taxon>
        <taxon>Dikarya</taxon>
        <taxon>Basidiomycota</taxon>
        <taxon>Pucciniomycotina</taxon>
        <taxon>Microbotryomycetes</taxon>
        <taxon>Leucosporidiales</taxon>
        <taxon>Leucosporidium</taxon>
    </lineage>
</organism>
<dbReference type="SUPFAM" id="SSF54160">
    <property type="entry name" value="Chromo domain-like"/>
    <property type="match status" value="2"/>
</dbReference>
<dbReference type="SMART" id="SM00298">
    <property type="entry name" value="CHROMO"/>
    <property type="match status" value="2"/>
</dbReference>
<feature type="region of interest" description="Disordered" evidence="11">
    <location>
        <begin position="1251"/>
        <end position="1309"/>
    </location>
</feature>
<feature type="domain" description="Chromo" evidence="12">
    <location>
        <begin position="255"/>
        <end position="317"/>
    </location>
</feature>
<dbReference type="Pfam" id="PF00271">
    <property type="entry name" value="Helicase_C"/>
    <property type="match status" value="1"/>
</dbReference>
<feature type="compositionally biased region" description="Basic and acidic residues" evidence="11">
    <location>
        <begin position="1022"/>
        <end position="1042"/>
    </location>
</feature>
<evidence type="ECO:0000256" key="1">
    <source>
        <dbReference type="ARBA" id="ARBA00004123"/>
    </source>
</evidence>
<dbReference type="GO" id="GO:0034728">
    <property type="term" value="P:nucleosome organization"/>
    <property type="evidence" value="ECO:0007669"/>
    <property type="project" value="TreeGrafter"/>
</dbReference>
<reference evidence="15 16" key="1">
    <citation type="submission" date="2016-07" db="EMBL/GenBank/DDBJ databases">
        <title>Pervasive Adenine N6-methylation of Active Genes in Fungi.</title>
        <authorList>
            <consortium name="DOE Joint Genome Institute"/>
            <person name="Mondo S.J."/>
            <person name="Dannebaum R.O."/>
            <person name="Kuo R.C."/>
            <person name="Labutti K."/>
            <person name="Haridas S."/>
            <person name="Kuo A."/>
            <person name="Salamov A."/>
            <person name="Ahrendt S.R."/>
            <person name="Lipzen A."/>
            <person name="Sullivan W."/>
            <person name="Andreopoulos W.B."/>
            <person name="Clum A."/>
            <person name="Lindquist E."/>
            <person name="Daum C."/>
            <person name="Ramamoorthy G.K."/>
            <person name="Gryganskyi A."/>
            <person name="Culley D."/>
            <person name="Magnuson J.K."/>
            <person name="James T.Y."/>
            <person name="O'Malley M.A."/>
            <person name="Stajich J.E."/>
            <person name="Spatafora J.W."/>
            <person name="Visel A."/>
            <person name="Grigoriev I.V."/>
        </authorList>
    </citation>
    <scope>NUCLEOTIDE SEQUENCE [LARGE SCALE GENOMIC DNA]</scope>
    <source>
        <strain evidence="15 16">62-1032</strain>
    </source>
</reference>
<feature type="compositionally biased region" description="Low complexity" evidence="11">
    <location>
        <begin position="1401"/>
        <end position="1412"/>
    </location>
</feature>
<dbReference type="GO" id="GO:0140658">
    <property type="term" value="F:ATP-dependent chromatin remodeler activity"/>
    <property type="evidence" value="ECO:0007669"/>
    <property type="project" value="TreeGrafter"/>
</dbReference>
<dbReference type="Gene3D" id="1.10.10.60">
    <property type="entry name" value="Homeodomain-like"/>
    <property type="match status" value="1"/>
</dbReference>
<dbReference type="GO" id="GO:0000785">
    <property type="term" value="C:chromatin"/>
    <property type="evidence" value="ECO:0007669"/>
    <property type="project" value="TreeGrafter"/>
</dbReference>
<feature type="compositionally biased region" description="Polar residues" evidence="11">
    <location>
        <begin position="216"/>
        <end position="225"/>
    </location>
</feature>
<evidence type="ECO:0000256" key="8">
    <source>
        <dbReference type="ARBA" id="ARBA00023125"/>
    </source>
</evidence>
<dbReference type="Pfam" id="PF13907">
    <property type="entry name" value="CHD1-like_C"/>
    <property type="match status" value="1"/>
</dbReference>
<dbReference type="InParanoid" id="A0A1Y2D8Z1"/>
<name>A0A1Y2D8Z1_9BASI</name>
<keyword evidence="8" id="KW-0238">DNA-binding</keyword>
<dbReference type="EMBL" id="MCGR01000089">
    <property type="protein sequence ID" value="ORY55731.1"/>
    <property type="molecule type" value="Genomic_DNA"/>
</dbReference>
<feature type="compositionally biased region" description="Acidic residues" evidence="11">
    <location>
        <begin position="173"/>
        <end position="187"/>
    </location>
</feature>
<sequence>MAAPGPGYNLPLHSAQSTAPPTPSSSASPYPQPSLPPSNATSAPRLDTPMDENSSEDGHSDQPSAKEDEEEDDDDAEFEMDDEPESPPVRAPGFAAKQKSRGGGGGRRLELPEDFDADLYGLRRSGRASLAQAKYDEDESSDEDSRGPSRARKGKGRASSSNNTSQRRASPSSEEEQSESESSEEEYGASMSKKRKKRKPTTSKRSASQFEMPRVSSRNGKQLPNYNEAAVDWDLSESDDGYDYAAPTDDKGGEDAIDGVYNHKRDGEHEDDEKDEPTRNLRFLVKWQGYSHIHNTWETYEYLKRFKGFKRVENYIKGVWAARQRVLNDPATSREDLEALEIDKERLSEQLDGYKIVERIIAERNAPANHDIDHDHLEYLCKWRGLVYADATWEDHDTIRSIAADAIEAYLERTSSAFLPAKSASYSKSGRPTFVKMTEEPEYIKAGGTLKDFQITGLNWLAYLWSRGENGILADEMGLGKTMQLAQWAPDLNVIAYTGNGPSRETIRDYEFGVGKKLKFNVLLTTYEFALKDRSELGALKWQYIAVDEAHRLKNSESQLYEALMSFSAAAKLLITGTPLQNNVKAPRPHALPPPEKFELAGDFDLNDEENEAKIRDLHSKLESIMLRRLKRDVIKELPTKSERILRVEMSNMQTWWYKNILTKNYQALSGTDPGVSLLNIAMELKKASNHPFLFEGAETRSSAREETLKGLVMNSGKMVLLDKLLTRLKQDGHRVLVFSQMVRMLDILSDYCALRGYIYQRLDGTVPSETRRKAIEHYNAPGSPDFVFLLSTRAGGLGINLETADTVVIFDSDWNPQNDLQAMARAHRIGQKSHVNVYRFVTKDTVEEDVLERARKKMVLEYAIVNQMDTSGTNLGQVQSSTRPENYTKEELASILKFGAANIFKQDANGQSKLEEMDLDDVINKAEAYETATAPTGTSLGGEEFLNQFAVQDVKADMTTWEDIIPADLRAEVDEERRKEQVAAAQLAQTQRRAAAQLPPGAYQGHDGGPRSRESSPLSPKGKEKEKKKAAPARKSDVQRSMELKERDLRVLVRGLQRFGDIRHRYDAIVKDARLENKNRAVITQTIDDLLKICRDAVDVKKDLLESKRVAGEEITVAMKNKAVLVTFKQVSNINAETVVQRADELKVVHHYLSPLPDPARWVFPVDDTKATQNWNCEWGVDEDAKLLVGVWKHGHGNWELIQKDKALGLEDKFFLEDAKMKGEEASKRQLPNSIHLVRRADYLTHLLKEHHDSSGGPSRSGSSRPAPRPKATTERSHDSTTKSSKSKRKATPDYSSSDESAYDSMDEKECKEILRPVKRELKRLKLDTASYSREQKVAHLKECLSAIGARIDYSASQEKSSSAKDKRRKHLWVWTSHFFPAKVHWQKLRELHQKLTKGASEPAAAPASPKVPAPKRRTSDDDPPQKRSKLDVPPSNISSLPTIKRVSNPPQSPRAQTGSPSYDSSSHPHSHSHSHSQPRHDSRPDARYDSRPDSRYDSHSHSHSQNGQSQGHGHGSYHNGGGGGGRPPLPQDRYSSSSSYSQQR</sequence>
<dbReference type="InterPro" id="IPR000330">
    <property type="entry name" value="SNF2_N"/>
</dbReference>
<feature type="compositionally biased region" description="Basic and acidic residues" evidence="11">
    <location>
        <begin position="56"/>
        <end position="66"/>
    </location>
</feature>
<feature type="compositionally biased region" description="Basic and acidic residues" evidence="11">
    <location>
        <begin position="1419"/>
        <end position="1432"/>
    </location>
</feature>
<dbReference type="InterPro" id="IPR025260">
    <property type="entry name" value="CHD1-like_C"/>
</dbReference>
<dbReference type="GO" id="GO:0003677">
    <property type="term" value="F:DNA binding"/>
    <property type="evidence" value="ECO:0007669"/>
    <property type="project" value="UniProtKB-KW"/>
</dbReference>
<dbReference type="Gene3D" id="3.40.50.10810">
    <property type="entry name" value="Tandem AAA-ATPase domain"/>
    <property type="match status" value="2"/>
</dbReference>
<feature type="compositionally biased region" description="Low complexity" evidence="11">
    <location>
        <begin position="1535"/>
        <end position="1546"/>
    </location>
</feature>
<dbReference type="OrthoDB" id="5857104at2759"/>
<dbReference type="InterPro" id="IPR038718">
    <property type="entry name" value="SNF2-like_sf"/>
</dbReference>
<evidence type="ECO:0000259" key="14">
    <source>
        <dbReference type="PROSITE" id="PS51194"/>
    </source>
</evidence>
<proteinExistence type="inferred from homology"/>
<keyword evidence="7" id="KW-0805">Transcription regulation</keyword>
<dbReference type="InterPro" id="IPR001650">
    <property type="entry name" value="Helicase_C-like"/>
</dbReference>
<evidence type="ECO:0000256" key="11">
    <source>
        <dbReference type="SAM" id="MobiDB-lite"/>
    </source>
</evidence>
<comment type="caution">
    <text evidence="15">The sequence shown here is derived from an EMBL/GenBank/DDBJ whole genome shotgun (WGS) entry which is preliminary data.</text>
</comment>
<gene>
    <name evidence="15" type="ORF">BCR35DRAFT_335554</name>
</gene>
<dbReference type="InterPro" id="IPR000953">
    <property type="entry name" value="Chromo/chromo_shadow_dom"/>
</dbReference>
<evidence type="ECO:0000256" key="4">
    <source>
        <dbReference type="ARBA" id="ARBA00022741"/>
    </source>
</evidence>
<feature type="region of interest" description="Disordered" evidence="11">
    <location>
        <begin position="981"/>
        <end position="1042"/>
    </location>
</feature>
<dbReference type="PROSITE" id="PS51192">
    <property type="entry name" value="HELICASE_ATP_BIND_1"/>
    <property type="match status" value="1"/>
</dbReference>
<feature type="compositionally biased region" description="Gly residues" evidence="11">
    <location>
        <begin position="1512"/>
        <end position="1528"/>
    </location>
</feature>
<feature type="compositionally biased region" description="Polar residues" evidence="11">
    <location>
        <begin position="158"/>
        <end position="169"/>
    </location>
</feature>
<dbReference type="Gene3D" id="6.10.140.1440">
    <property type="match status" value="1"/>
</dbReference>
<feature type="compositionally biased region" description="Basic residues" evidence="11">
    <location>
        <begin position="1470"/>
        <end position="1479"/>
    </location>
</feature>
<keyword evidence="6" id="KW-0067">ATP-binding</keyword>
<dbReference type="InterPro" id="IPR027417">
    <property type="entry name" value="P-loop_NTPase"/>
</dbReference>
<dbReference type="Gene3D" id="3.40.50.300">
    <property type="entry name" value="P-loop containing nucleotide triphosphate hydrolases"/>
    <property type="match status" value="1"/>
</dbReference>
<keyword evidence="16" id="KW-1185">Reference proteome</keyword>
<accession>A0A1Y2D8Z1</accession>
<evidence type="ECO:0000256" key="6">
    <source>
        <dbReference type="ARBA" id="ARBA00022840"/>
    </source>
</evidence>
<dbReference type="GO" id="GO:0042393">
    <property type="term" value="F:histone binding"/>
    <property type="evidence" value="ECO:0007669"/>
    <property type="project" value="TreeGrafter"/>
</dbReference>
<dbReference type="CDD" id="cd18659">
    <property type="entry name" value="CD2_tandem"/>
    <property type="match status" value="1"/>
</dbReference>
<feature type="compositionally biased region" description="Low complexity" evidence="11">
    <location>
        <begin position="984"/>
        <end position="999"/>
    </location>
</feature>
<feature type="compositionally biased region" description="Basic and acidic residues" evidence="11">
    <location>
        <begin position="1273"/>
        <end position="1282"/>
    </location>
</feature>
<feature type="compositionally biased region" description="Basic and acidic residues" evidence="11">
    <location>
        <begin position="1480"/>
        <end position="1502"/>
    </location>
</feature>
<comment type="subcellular location">
    <subcellularLocation>
        <location evidence="1">Nucleus</location>
    </subcellularLocation>
</comment>
<feature type="compositionally biased region" description="Low complexity" evidence="11">
    <location>
        <begin position="14"/>
        <end position="29"/>
    </location>
</feature>
<feature type="region of interest" description="Disordered" evidence="11">
    <location>
        <begin position="1"/>
        <end position="113"/>
    </location>
</feature>
<evidence type="ECO:0000259" key="13">
    <source>
        <dbReference type="PROSITE" id="PS51192"/>
    </source>
</evidence>
<dbReference type="SMART" id="SM01176">
    <property type="entry name" value="DUF4208"/>
    <property type="match status" value="1"/>
</dbReference>
<dbReference type="InterPro" id="IPR023779">
    <property type="entry name" value="Chromodomain_CS"/>
</dbReference>
<dbReference type="Pfam" id="PF00385">
    <property type="entry name" value="Chromo"/>
    <property type="match status" value="2"/>
</dbReference>
<dbReference type="GO" id="GO:0005524">
    <property type="term" value="F:ATP binding"/>
    <property type="evidence" value="ECO:0007669"/>
    <property type="project" value="UniProtKB-KW"/>
</dbReference>
<evidence type="ECO:0000313" key="16">
    <source>
        <dbReference type="Proteomes" id="UP000193467"/>
    </source>
</evidence>
<feature type="compositionally biased region" description="Low complexity" evidence="11">
    <location>
        <begin position="1256"/>
        <end position="1267"/>
    </location>
</feature>
<dbReference type="PANTHER" id="PTHR45623:SF14">
    <property type="entry name" value="CHROMODOMAIN-HELICASE-DNA-BINDING PROTEIN 1"/>
    <property type="match status" value="1"/>
</dbReference>
<dbReference type="GO" id="GO:0003682">
    <property type="term" value="F:chromatin binding"/>
    <property type="evidence" value="ECO:0007669"/>
    <property type="project" value="TreeGrafter"/>
</dbReference>
<dbReference type="InterPro" id="IPR014001">
    <property type="entry name" value="Helicase_ATP-bd"/>
</dbReference>
<dbReference type="InterPro" id="IPR049730">
    <property type="entry name" value="SNF2/RAD54-like_C"/>
</dbReference>
<feature type="compositionally biased region" description="Acidic residues" evidence="11">
    <location>
        <begin position="67"/>
        <end position="85"/>
    </location>
</feature>
<keyword evidence="4" id="KW-0547">Nucleotide-binding</keyword>
<dbReference type="InterPro" id="IPR056302">
    <property type="entry name" value="CHD1-2/Hrp3_HTH"/>
</dbReference>
<evidence type="ECO:0008006" key="17">
    <source>
        <dbReference type="Google" id="ProtNLM"/>
    </source>
</evidence>
<evidence type="ECO:0000256" key="7">
    <source>
        <dbReference type="ARBA" id="ARBA00023015"/>
    </source>
</evidence>
<dbReference type="PANTHER" id="PTHR45623">
    <property type="entry name" value="CHROMODOMAIN-HELICASE-DNA-BINDING PROTEIN 3-RELATED-RELATED"/>
    <property type="match status" value="1"/>
</dbReference>
<dbReference type="Pfam" id="PF00176">
    <property type="entry name" value="SNF2-rel_dom"/>
    <property type="match status" value="1"/>
</dbReference>
<dbReference type="SMART" id="SM00490">
    <property type="entry name" value="HELICc"/>
    <property type="match status" value="1"/>
</dbReference>
<dbReference type="GO" id="GO:0005634">
    <property type="term" value="C:nucleus"/>
    <property type="evidence" value="ECO:0007669"/>
    <property type="project" value="UniProtKB-SubCell"/>
</dbReference>
<dbReference type="CDD" id="cd18665">
    <property type="entry name" value="CD1_tandem_CHD1_yeast_like"/>
    <property type="match status" value="1"/>
</dbReference>
<dbReference type="InterPro" id="IPR023780">
    <property type="entry name" value="Chromo_domain"/>
</dbReference>
<dbReference type="InterPro" id="IPR016197">
    <property type="entry name" value="Chromo-like_dom_sf"/>
</dbReference>
<evidence type="ECO:0000256" key="2">
    <source>
        <dbReference type="ARBA" id="ARBA00007025"/>
    </source>
</evidence>
<feature type="region of interest" description="Disordered" evidence="11">
    <location>
        <begin position="1398"/>
        <end position="1546"/>
    </location>
</feature>
<keyword evidence="9" id="KW-0804">Transcription</keyword>
<dbReference type="SUPFAM" id="SSF52540">
    <property type="entry name" value="P-loop containing nucleoside triphosphate hydrolases"/>
    <property type="match status" value="2"/>
</dbReference>
<evidence type="ECO:0000256" key="10">
    <source>
        <dbReference type="ARBA" id="ARBA00023242"/>
    </source>
</evidence>
<dbReference type="GO" id="GO:0016887">
    <property type="term" value="F:ATP hydrolysis activity"/>
    <property type="evidence" value="ECO:0007669"/>
    <property type="project" value="TreeGrafter"/>
</dbReference>
<feature type="compositionally biased region" description="Basic residues" evidence="11">
    <location>
        <begin position="192"/>
        <end position="202"/>
    </location>
</feature>
<feature type="domain" description="Chromo" evidence="12">
    <location>
        <begin position="355"/>
        <end position="422"/>
    </location>
</feature>
<keyword evidence="5" id="KW-0378">Hydrolase</keyword>
<feature type="domain" description="Helicase C-terminal" evidence="14">
    <location>
        <begin position="721"/>
        <end position="877"/>
    </location>
</feature>
<feature type="region of interest" description="Disordered" evidence="11">
    <location>
        <begin position="126"/>
        <end position="277"/>
    </location>
</feature>
<evidence type="ECO:0000256" key="3">
    <source>
        <dbReference type="ARBA" id="ARBA00022737"/>
    </source>
</evidence>
<evidence type="ECO:0000259" key="12">
    <source>
        <dbReference type="PROSITE" id="PS50013"/>
    </source>
</evidence>
<dbReference type="CDD" id="cd18793">
    <property type="entry name" value="SF2_C_SNF"/>
    <property type="match status" value="1"/>
</dbReference>
<dbReference type="FunCoup" id="A0A1Y2D8Z1">
    <property type="interactions" value="479"/>
</dbReference>
<dbReference type="Pfam" id="PF23588">
    <property type="entry name" value="HTH_CHD1_Hrp3"/>
    <property type="match status" value="1"/>
</dbReference>
<dbReference type="SMART" id="SM00487">
    <property type="entry name" value="DEXDc"/>
    <property type="match status" value="1"/>
</dbReference>
<keyword evidence="10" id="KW-0539">Nucleus</keyword>
<dbReference type="PROSITE" id="PS50013">
    <property type="entry name" value="CHROMO_2"/>
    <property type="match status" value="2"/>
</dbReference>
<evidence type="ECO:0000313" key="15">
    <source>
        <dbReference type="EMBL" id="ORY55731.1"/>
    </source>
</evidence>
<evidence type="ECO:0000256" key="9">
    <source>
        <dbReference type="ARBA" id="ARBA00023163"/>
    </source>
</evidence>
<dbReference type="FunFam" id="3.40.50.300:FF:000130">
    <property type="entry name" value="Chromodomain-helicase-DNA-binding protein 2 isoform 1"/>
    <property type="match status" value="1"/>
</dbReference>